<proteinExistence type="predicted"/>
<name>A0A848LT84_9BACT</name>
<gene>
    <name evidence="4" type="ORF">HG543_40965</name>
</gene>
<keyword evidence="5" id="KW-1185">Reference proteome</keyword>
<organism evidence="4 5">
    <name type="scientific">Pyxidicoccus fallax</name>
    <dbReference type="NCBI Taxonomy" id="394095"/>
    <lineage>
        <taxon>Bacteria</taxon>
        <taxon>Pseudomonadati</taxon>
        <taxon>Myxococcota</taxon>
        <taxon>Myxococcia</taxon>
        <taxon>Myxococcales</taxon>
        <taxon>Cystobacterineae</taxon>
        <taxon>Myxococcaceae</taxon>
        <taxon>Pyxidicoccus</taxon>
    </lineage>
</organism>
<dbReference type="Proteomes" id="UP000518300">
    <property type="component" value="Unassembled WGS sequence"/>
</dbReference>
<evidence type="ECO:0000313" key="4">
    <source>
        <dbReference type="EMBL" id="NMO21177.1"/>
    </source>
</evidence>
<evidence type="ECO:0000313" key="5">
    <source>
        <dbReference type="Proteomes" id="UP000518300"/>
    </source>
</evidence>
<keyword evidence="2" id="KW-0663">Pyridoxal phosphate</keyword>
<dbReference type="InterPro" id="IPR036052">
    <property type="entry name" value="TrpB-like_PALP_sf"/>
</dbReference>
<protein>
    <submittedName>
        <fullName evidence="4">PLP-dependent lyase/thiolase</fullName>
    </submittedName>
</protein>
<dbReference type="Pfam" id="PF00291">
    <property type="entry name" value="PALP"/>
    <property type="match status" value="1"/>
</dbReference>
<dbReference type="AlphaFoldDB" id="A0A848LT84"/>
<dbReference type="InterPro" id="IPR001926">
    <property type="entry name" value="TrpB-like_PALP"/>
</dbReference>
<comment type="caution">
    <text evidence="4">The sequence shown here is derived from an EMBL/GenBank/DDBJ whole genome shotgun (WGS) entry which is preliminary data.</text>
</comment>
<dbReference type="GO" id="GO:0016829">
    <property type="term" value="F:lyase activity"/>
    <property type="evidence" value="ECO:0007669"/>
    <property type="project" value="UniProtKB-KW"/>
</dbReference>
<dbReference type="RefSeq" id="WP_169350373.1">
    <property type="nucleotide sequence ID" value="NZ_JABBJJ010000302.1"/>
</dbReference>
<accession>A0A848LT84</accession>
<evidence type="ECO:0000259" key="3">
    <source>
        <dbReference type="Pfam" id="PF00291"/>
    </source>
</evidence>
<sequence>MRVDFPLSRPGPGGPVVLWGGALPAGSLKYLTFARYMESVSPEARGLVELSGASTALALDALGRERGLPVVAVTDAKGTAYLRSRGFGGEVRTVRGFNEAWEVALGYEHQGWCWPRQLANGALVECVESWATRLRERVRDAFPTVRSVVCGFGTGATVVGLHRAFTPLGYDVVALQPAPGRTMPGWRRWVEQSLGEEDLFYPYREQVPLEAAGATCTDGLGALLAHARAEHRPEEVLVISHDARPPFG</sequence>
<dbReference type="EMBL" id="JABBJJ010000302">
    <property type="protein sequence ID" value="NMO21177.1"/>
    <property type="molecule type" value="Genomic_DNA"/>
</dbReference>
<dbReference type="Gene3D" id="3.40.50.1100">
    <property type="match status" value="2"/>
</dbReference>
<evidence type="ECO:0000256" key="2">
    <source>
        <dbReference type="ARBA" id="ARBA00022898"/>
    </source>
</evidence>
<evidence type="ECO:0000256" key="1">
    <source>
        <dbReference type="ARBA" id="ARBA00001933"/>
    </source>
</evidence>
<dbReference type="SUPFAM" id="SSF53686">
    <property type="entry name" value="Tryptophan synthase beta subunit-like PLP-dependent enzymes"/>
    <property type="match status" value="1"/>
</dbReference>
<feature type="domain" description="Tryptophan synthase beta chain-like PALP" evidence="3">
    <location>
        <begin position="24"/>
        <end position="187"/>
    </location>
</feature>
<keyword evidence="4" id="KW-0456">Lyase</keyword>
<reference evidence="4 5" key="1">
    <citation type="submission" date="2020-04" db="EMBL/GenBank/DDBJ databases">
        <title>Draft genome of Pyxidicoccus fallax type strain.</title>
        <authorList>
            <person name="Whitworth D.E."/>
        </authorList>
    </citation>
    <scope>NUCLEOTIDE SEQUENCE [LARGE SCALE GENOMIC DNA]</scope>
    <source>
        <strain evidence="4 5">DSM 14698</strain>
    </source>
</reference>
<comment type="cofactor">
    <cofactor evidence="1">
        <name>pyridoxal 5'-phosphate</name>
        <dbReference type="ChEBI" id="CHEBI:597326"/>
    </cofactor>
</comment>